<gene>
    <name evidence="2" type="ORF">KC19_2G011300</name>
</gene>
<dbReference type="AlphaFoldDB" id="A0A8T0IRI8"/>
<organism evidence="2 3">
    <name type="scientific">Ceratodon purpureus</name>
    <name type="common">Fire moss</name>
    <name type="synonym">Dicranum purpureum</name>
    <dbReference type="NCBI Taxonomy" id="3225"/>
    <lineage>
        <taxon>Eukaryota</taxon>
        <taxon>Viridiplantae</taxon>
        <taxon>Streptophyta</taxon>
        <taxon>Embryophyta</taxon>
        <taxon>Bryophyta</taxon>
        <taxon>Bryophytina</taxon>
        <taxon>Bryopsida</taxon>
        <taxon>Dicranidae</taxon>
        <taxon>Pseudoditrichales</taxon>
        <taxon>Ditrichaceae</taxon>
        <taxon>Ceratodon</taxon>
    </lineage>
</organism>
<comment type="caution">
    <text evidence="2">The sequence shown here is derived from an EMBL/GenBank/DDBJ whole genome shotgun (WGS) entry which is preliminary data.</text>
</comment>
<dbReference type="EMBL" id="CM026422">
    <property type="protein sequence ID" value="KAG0585436.1"/>
    <property type="molecule type" value="Genomic_DNA"/>
</dbReference>
<evidence type="ECO:0000259" key="1">
    <source>
        <dbReference type="Pfam" id="PF11817"/>
    </source>
</evidence>
<evidence type="ECO:0000313" key="3">
    <source>
        <dbReference type="Proteomes" id="UP000822688"/>
    </source>
</evidence>
<dbReference type="InterPro" id="IPR021773">
    <property type="entry name" value="TPC11"/>
</dbReference>
<dbReference type="PANTHER" id="PTHR14374">
    <property type="entry name" value="FOIE GRAS"/>
    <property type="match status" value="1"/>
</dbReference>
<evidence type="ECO:0000313" key="2">
    <source>
        <dbReference type="EMBL" id="KAG0585436.1"/>
    </source>
</evidence>
<protein>
    <recommendedName>
        <fullName evidence="1">Trafficking protein particle complex subunit 11 domain-containing protein</fullName>
    </recommendedName>
</protein>
<dbReference type="Proteomes" id="UP000822688">
    <property type="component" value="Chromosome 2"/>
</dbReference>
<sequence>MVEDMEELRTPPVPLVALVGCPEYHGAISLYLHREQPPLNTLALPDFAKLPILGGKDKKPIDARMPPPLGILKHDWLTKHRTRMPAVLAVLLDRDHVYGDPTQWLQVCTHLDNVKLVLRGRNVKLVVAIVQPTSQGEINEERLAALRKRAEVDAKCCIVFITHEPSELRRSLARLGSIMGELATIFYREEGRRVKLRVEKKSYSSLELSVRYNFKIAVYAEFRRDWVAALKFYETAYSLLQEVISSTSMELQPVQRVVEMKAVAEQLHFKISNLLLHGGKETEAVRWFREHASWYKQMMGPFEGAFLHWAWVSRQFQVFGELLQNRLATASQTPTPNNAMRGQPAISERELQPAYYHHVSAVYMVKRRLAFQASLVAFETFEESNAVDVLAGPPEEVGPPVYVGQAPRLLKRGTDNHSQSPTETEYMRHSILLEKTFKHSVIAIALFKKAHELYQLMEAGRTCYLLLSDMGREYFAAKDYVTAMRILNSVVGIYREEGWVVLLGSALTYLRECARRLGLAKEFAVYGFELLALPLSAPISHGYVSGSEVDTFGNLERTQIHQELVEFLLGARNIPSQEGESAMTLSSALPVHLEIDLLSPLRTVLSVCVAFHSQSVRLGKVTRLTLAILTNLPSPVVFDEVEILFNQSSCNFSTLKNNFVEDDHEDLGSGSMSSLELQPRKWKRVSIDVIAEESGKLECLAVVAHFGPHATIRCQVESMGSREEIPFWKSEPGIDASPLADPMLASLGQKVIQVEEPEALVDISLEAPSPGLVGEAFPVCITISSAGHSIQAGDLEVYFAPSGKSEGGELSTSPTTESEVSPAELLVRHSGDNPQSKDNFELFAGLVEVPEISTGDSWSTVIYVRWLEPKAIILMATFVYHASEEGASKYQYRLHKSKEFDCVETLAIEHHYMPPFRRDALLLGNLDADTTGGQVPAATLALKESTILVVTLKNKSPVPVRLFKIEVTEEDRSRCVVHKSGAVLKEEESIEPSNDFTEGAAVGIVVAPEEIFTQLFWVYPLVPSNSLSVGTISVLWQRAMSSDSNANASEATIPNDKKAVDSVNNQVPLATIMVESPPLVITLDCPPHAVLGEAFTMTTKVQNMTNTLQEVSFSVVDTAGFIFSGAHSDTVSILPRGTHFLSYNLVPLASGIQQLPRVKINSAWYSASFQPSPLSTQIFVFPYPRFDPARYSSIDEAFGSLAIS</sequence>
<proteinExistence type="predicted"/>
<keyword evidence="3" id="KW-1185">Reference proteome</keyword>
<reference evidence="2" key="1">
    <citation type="submission" date="2020-06" db="EMBL/GenBank/DDBJ databases">
        <title>WGS assembly of Ceratodon purpureus strain R40.</title>
        <authorList>
            <person name="Carey S.B."/>
            <person name="Jenkins J."/>
            <person name="Shu S."/>
            <person name="Lovell J.T."/>
            <person name="Sreedasyam A."/>
            <person name="Maumus F."/>
            <person name="Tiley G.P."/>
            <person name="Fernandez-Pozo N."/>
            <person name="Barry K."/>
            <person name="Chen C."/>
            <person name="Wang M."/>
            <person name="Lipzen A."/>
            <person name="Daum C."/>
            <person name="Saski C.A."/>
            <person name="Payton A.C."/>
            <person name="Mcbreen J.C."/>
            <person name="Conrad R.E."/>
            <person name="Kollar L.M."/>
            <person name="Olsson S."/>
            <person name="Huttunen S."/>
            <person name="Landis J.B."/>
            <person name="Wickett N.J."/>
            <person name="Johnson M.G."/>
            <person name="Rensing S.A."/>
            <person name="Grimwood J."/>
            <person name="Schmutz J."/>
            <person name="Mcdaniel S.F."/>
        </authorList>
    </citation>
    <scope>NUCLEOTIDE SEQUENCE</scope>
    <source>
        <strain evidence="2">R40</strain>
    </source>
</reference>
<accession>A0A8T0IRI8</accession>
<feature type="domain" description="Trafficking protein particle complex subunit 11" evidence="1">
    <location>
        <begin position="256"/>
        <end position="532"/>
    </location>
</feature>
<dbReference type="OrthoDB" id="6278596at2759"/>
<name>A0A8T0IRI8_CERPU</name>
<dbReference type="PANTHER" id="PTHR14374:SF0">
    <property type="entry name" value="TRAFFICKING PROTEIN PARTICLE COMPLEX SUBUNIT 11"/>
    <property type="match status" value="1"/>
</dbReference>
<dbReference type="Pfam" id="PF11817">
    <property type="entry name" value="Foie-gras_1"/>
    <property type="match status" value="1"/>
</dbReference>